<dbReference type="Proteomes" id="UP000265200">
    <property type="component" value="Chromosome 20"/>
</dbReference>
<protein>
    <recommendedName>
        <fullName evidence="1">Serpin domain-containing protein</fullName>
    </recommendedName>
</protein>
<dbReference type="InterPro" id="IPR023796">
    <property type="entry name" value="Serpin_dom"/>
</dbReference>
<evidence type="ECO:0000259" key="1">
    <source>
        <dbReference type="Pfam" id="PF00079"/>
    </source>
</evidence>
<accession>A0A3P9H487</accession>
<proteinExistence type="predicted"/>
<reference evidence="2" key="4">
    <citation type="submission" date="2025-09" db="UniProtKB">
        <authorList>
            <consortium name="Ensembl"/>
        </authorList>
    </citation>
    <scope>IDENTIFICATION</scope>
    <source>
        <strain evidence="2">HSOK</strain>
    </source>
</reference>
<dbReference type="InterPro" id="IPR036186">
    <property type="entry name" value="Serpin_sf"/>
</dbReference>
<organism evidence="2 3">
    <name type="scientific">Oryzias latipes</name>
    <name type="common">Japanese rice fish</name>
    <name type="synonym">Japanese killifish</name>
    <dbReference type="NCBI Taxonomy" id="8090"/>
    <lineage>
        <taxon>Eukaryota</taxon>
        <taxon>Metazoa</taxon>
        <taxon>Chordata</taxon>
        <taxon>Craniata</taxon>
        <taxon>Vertebrata</taxon>
        <taxon>Euteleostomi</taxon>
        <taxon>Actinopterygii</taxon>
        <taxon>Neopterygii</taxon>
        <taxon>Teleostei</taxon>
        <taxon>Neoteleostei</taxon>
        <taxon>Acanthomorphata</taxon>
        <taxon>Ovalentaria</taxon>
        <taxon>Atherinomorphae</taxon>
        <taxon>Beloniformes</taxon>
        <taxon>Adrianichthyidae</taxon>
        <taxon>Oryziinae</taxon>
        <taxon>Oryzias</taxon>
    </lineage>
</organism>
<reference evidence="2" key="3">
    <citation type="submission" date="2025-08" db="UniProtKB">
        <authorList>
            <consortium name="Ensembl"/>
        </authorList>
    </citation>
    <scope>IDENTIFICATION</scope>
    <source>
        <strain evidence="2">HSOK</strain>
    </source>
</reference>
<evidence type="ECO:0000313" key="2">
    <source>
        <dbReference type="Ensembl" id="ENSORLP00015002571.1"/>
    </source>
</evidence>
<dbReference type="Pfam" id="PF00079">
    <property type="entry name" value="Serpin"/>
    <property type="match status" value="1"/>
</dbReference>
<dbReference type="AlphaFoldDB" id="A0A3P9H487"/>
<dbReference type="Ensembl" id="ENSORLT00015010733.1">
    <property type="protein sequence ID" value="ENSORLP00015002571.1"/>
    <property type="gene ID" value="ENSORLG00015003251.1"/>
</dbReference>
<reference key="1">
    <citation type="journal article" date="2007" name="Nature">
        <title>The medaka draft genome and insights into vertebrate genome evolution.</title>
        <authorList>
            <person name="Kasahara M."/>
            <person name="Naruse K."/>
            <person name="Sasaki S."/>
            <person name="Nakatani Y."/>
            <person name="Qu W."/>
            <person name="Ahsan B."/>
            <person name="Yamada T."/>
            <person name="Nagayasu Y."/>
            <person name="Doi K."/>
            <person name="Kasai Y."/>
            <person name="Jindo T."/>
            <person name="Kobayashi D."/>
            <person name="Shimada A."/>
            <person name="Toyoda A."/>
            <person name="Kuroki Y."/>
            <person name="Fujiyama A."/>
            <person name="Sasaki T."/>
            <person name="Shimizu A."/>
            <person name="Asakawa S."/>
            <person name="Shimizu N."/>
            <person name="Hashimoto S."/>
            <person name="Yang J."/>
            <person name="Lee Y."/>
            <person name="Matsushima K."/>
            <person name="Sugano S."/>
            <person name="Sakaizumi M."/>
            <person name="Narita T."/>
            <person name="Ohishi K."/>
            <person name="Haga S."/>
            <person name="Ohta F."/>
            <person name="Nomoto H."/>
            <person name="Nogata K."/>
            <person name="Morishita T."/>
            <person name="Endo T."/>
            <person name="Shin-I T."/>
            <person name="Takeda H."/>
            <person name="Morishita S."/>
            <person name="Kohara Y."/>
        </authorList>
    </citation>
    <scope>NUCLEOTIDE SEQUENCE [LARGE SCALE GENOMIC DNA]</scope>
    <source>
        <strain>Hd-rR</strain>
    </source>
</reference>
<feature type="domain" description="Serpin" evidence="1">
    <location>
        <begin position="28"/>
        <end position="78"/>
    </location>
</feature>
<evidence type="ECO:0000313" key="3">
    <source>
        <dbReference type="Proteomes" id="UP000265200"/>
    </source>
</evidence>
<name>A0A3P9H487_ORYLA</name>
<dbReference type="Gene3D" id="3.30.497.10">
    <property type="entry name" value="Antithrombin, subunit I, domain 2"/>
    <property type="match status" value="1"/>
</dbReference>
<dbReference type="InterPro" id="IPR042178">
    <property type="entry name" value="Serpin_sf_1"/>
</dbReference>
<dbReference type="SUPFAM" id="SSF56574">
    <property type="entry name" value="Serpins"/>
    <property type="match status" value="1"/>
</dbReference>
<sequence>MHEYIKLKAPTDSVLSECLRQWRAEDTANISFSLAMFRQQSEDHSTTNNFFSPFSISSALAMVMLGARGDTATQMAEYNLHIRSLTMTTERRKRSLAFF</sequence>
<reference evidence="2 3" key="2">
    <citation type="submission" date="2017-04" db="EMBL/GenBank/DDBJ databases">
        <title>CpG methylation of centromeres and impact of large insertions on vertebrate speciation.</title>
        <authorList>
            <person name="Ichikawa K."/>
            <person name="Yoshimura J."/>
            <person name="Morishita S."/>
        </authorList>
    </citation>
    <scope>NUCLEOTIDE SEQUENCE</scope>
    <source>
        <strain evidence="2 3">HSOK</strain>
    </source>
</reference>